<reference evidence="3" key="2">
    <citation type="submission" date="2011-02" db="EMBL/GenBank/DDBJ databases">
        <title>The complete genome of Pedobacter saltans DSM 12145.</title>
        <authorList>
            <consortium name="US DOE Joint Genome Institute (JGI-PGF)"/>
            <person name="Lucas S."/>
            <person name="Copeland A."/>
            <person name="Lapidus A."/>
            <person name="Bruce D."/>
            <person name="Goodwin L."/>
            <person name="Pitluck S."/>
            <person name="Kyrpides N."/>
            <person name="Mavromatis K."/>
            <person name="Pagani I."/>
            <person name="Ivanova N."/>
            <person name="Ovchinnikova G."/>
            <person name="Lu M."/>
            <person name="Detter J.C."/>
            <person name="Han C."/>
            <person name="Land M."/>
            <person name="Hauser L."/>
            <person name="Markowitz V."/>
            <person name="Cheng J.-F."/>
            <person name="Hugenholtz P."/>
            <person name="Woyke T."/>
            <person name="Wu D."/>
            <person name="Tindall B."/>
            <person name="Pomrenke H.G."/>
            <person name="Brambilla E."/>
            <person name="Klenk H.-P."/>
            <person name="Eisen J.A."/>
        </authorList>
    </citation>
    <scope>NUCLEOTIDE SEQUENCE [LARGE SCALE GENOMIC DNA]</scope>
    <source>
        <strain evidence="3">ATCC 51119 / DSM 12145 / JCM 21818 / LMG 10337 / NBRC 100064 / NCIMB 13643</strain>
    </source>
</reference>
<dbReference type="RefSeq" id="WP_013633886.1">
    <property type="nucleotide sequence ID" value="NC_015177.1"/>
</dbReference>
<gene>
    <name evidence="2" type="ordered locus">Pedsa_2862</name>
</gene>
<evidence type="ECO:0000313" key="3">
    <source>
        <dbReference type="Proteomes" id="UP000000310"/>
    </source>
</evidence>
<dbReference type="InterPro" id="IPR036034">
    <property type="entry name" value="PDZ_sf"/>
</dbReference>
<reference evidence="2 3" key="1">
    <citation type="journal article" date="2011" name="Stand. Genomic Sci.">
        <title>Complete genome sequence of the gliding, heparinolytic Pedobacter saltans type strain (113).</title>
        <authorList>
            <person name="Liolios K."/>
            <person name="Sikorski J."/>
            <person name="Lu M."/>
            <person name="Nolan M."/>
            <person name="Lapidus A."/>
            <person name="Lucas S."/>
            <person name="Hammon N."/>
            <person name="Deshpande S."/>
            <person name="Cheng J.F."/>
            <person name="Tapia R."/>
            <person name="Han C."/>
            <person name="Goodwin L."/>
            <person name="Pitluck S."/>
            <person name="Huntemann M."/>
            <person name="Ivanova N."/>
            <person name="Pagani I."/>
            <person name="Mavromatis K."/>
            <person name="Ovchinikova G."/>
            <person name="Pati A."/>
            <person name="Chen A."/>
            <person name="Palaniappan K."/>
            <person name="Land M."/>
            <person name="Hauser L."/>
            <person name="Brambilla E.M."/>
            <person name="Kotsyurbenko O."/>
            <person name="Rohde M."/>
            <person name="Tindall B.J."/>
            <person name="Abt B."/>
            <person name="Goker M."/>
            <person name="Detter J.C."/>
            <person name="Woyke T."/>
            <person name="Bristow J."/>
            <person name="Eisen J.A."/>
            <person name="Markowitz V."/>
            <person name="Hugenholtz P."/>
            <person name="Klenk H.P."/>
            <person name="Kyrpides N.C."/>
        </authorList>
    </citation>
    <scope>NUCLEOTIDE SEQUENCE [LARGE SCALE GENOMIC DNA]</scope>
    <source>
        <strain evidence="3">ATCC 51119 / DSM 12145 / JCM 21818 / LMG 10337 / NBRC 100064 / NCIMB 13643</strain>
    </source>
</reference>
<evidence type="ECO:0000313" key="2">
    <source>
        <dbReference type="EMBL" id="ADY53401.1"/>
    </source>
</evidence>
<dbReference type="Gene3D" id="2.30.42.10">
    <property type="match status" value="1"/>
</dbReference>
<name>F0S8D7_PSESL</name>
<sequence length="409" mass="45882">MDFLWRISFLLLLLLSSLKGIAQTQAAFALPEGKKKMRIPIVKAGSLIILKTYLNKKGPFNFVLDSGVDPMVIVDPTIKDSLNLDYVRKVEIGGLGEQQDLVAFITPGIHVDIGPVEAKRLGAVILQQQYTNLSTYAGIPIHGLIGYDFFNSFTVKTSIQDGYIICSDKSIEQAKRRDIRIPISLERKKPYCKAEVTAKDGKKYALKLLIDSGGEHTLALETWQGRSFPLPDSIINGSLGMGLEGRVRGYFGRIKELSIRRLKIPDLLTSFPIYEDVGKKVNQAVARNGSLGSQLLQYYNVVFDYHRGYIALAPYQKVLPAIEYNMSDLEIVADGKRFNQYRVYKVSGDSAKDLKEGDVLVSIDSKPVSFLRLDEIYQILRSGDGKLIPISVRRNNRIYSTELRLKKKI</sequence>
<dbReference type="EMBL" id="CP002545">
    <property type="protein sequence ID" value="ADY53401.1"/>
    <property type="molecule type" value="Genomic_DNA"/>
</dbReference>
<dbReference type="AlphaFoldDB" id="F0S8D7"/>
<dbReference type="Pfam" id="PF13650">
    <property type="entry name" value="Asp_protease_2"/>
    <property type="match status" value="1"/>
</dbReference>
<protein>
    <submittedName>
        <fullName evidence="2">PDZ/DHR/GLGF domain protein</fullName>
    </submittedName>
</protein>
<organism evidence="2 3">
    <name type="scientific">Pseudopedobacter saltans (strain ATCC 51119 / DSM 12145 / JCM 21818 / CCUG 39354 / LMG 10337 / NBRC 100064 / NCIMB 13643)</name>
    <name type="common">Pedobacter saltans</name>
    <dbReference type="NCBI Taxonomy" id="762903"/>
    <lineage>
        <taxon>Bacteria</taxon>
        <taxon>Pseudomonadati</taxon>
        <taxon>Bacteroidota</taxon>
        <taxon>Sphingobacteriia</taxon>
        <taxon>Sphingobacteriales</taxon>
        <taxon>Sphingobacteriaceae</taxon>
        <taxon>Pseudopedobacter</taxon>
    </lineage>
</organism>
<dbReference type="eggNOG" id="COG0793">
    <property type="taxonomic scope" value="Bacteria"/>
</dbReference>
<dbReference type="HOGENOM" id="CLU_039603_0_0_10"/>
<dbReference type="OrthoDB" id="3521766at2"/>
<feature type="signal peptide" evidence="1">
    <location>
        <begin position="1"/>
        <end position="22"/>
    </location>
</feature>
<dbReference type="SUPFAM" id="SSF50156">
    <property type="entry name" value="PDZ domain-like"/>
    <property type="match status" value="1"/>
</dbReference>
<proteinExistence type="predicted"/>
<dbReference type="InterPro" id="IPR021109">
    <property type="entry name" value="Peptidase_aspartic_dom_sf"/>
</dbReference>
<dbReference type="STRING" id="762903.Pedsa_2862"/>
<accession>F0S8D7</accession>
<keyword evidence="3" id="KW-1185">Reference proteome</keyword>
<dbReference type="Gene3D" id="2.40.70.10">
    <property type="entry name" value="Acid Proteases"/>
    <property type="match status" value="1"/>
</dbReference>
<evidence type="ECO:0000256" key="1">
    <source>
        <dbReference type="SAM" id="SignalP"/>
    </source>
</evidence>
<dbReference type="Proteomes" id="UP000000310">
    <property type="component" value="Chromosome"/>
</dbReference>
<feature type="chain" id="PRO_5003256016" evidence="1">
    <location>
        <begin position="23"/>
        <end position="409"/>
    </location>
</feature>
<keyword evidence="1" id="KW-0732">Signal</keyword>
<dbReference type="KEGG" id="psn:Pedsa_2862"/>